<reference evidence="2 3" key="1">
    <citation type="submission" date="2018-08" db="EMBL/GenBank/DDBJ databases">
        <title>Genome and evolution of the arbuscular mycorrhizal fungus Diversispora epigaea (formerly Glomus versiforme) and its bacterial endosymbionts.</title>
        <authorList>
            <person name="Sun X."/>
            <person name="Fei Z."/>
            <person name="Harrison M."/>
        </authorList>
    </citation>
    <scope>NUCLEOTIDE SEQUENCE [LARGE SCALE GENOMIC DNA]</scope>
    <source>
        <strain evidence="2 3">IT104</strain>
    </source>
</reference>
<evidence type="ECO:0000313" key="3">
    <source>
        <dbReference type="Proteomes" id="UP000266861"/>
    </source>
</evidence>
<sequence length="81" mass="9329">MNGHNQQDQSNQSNQPNQPNRRKKKKKTTTQPNSRLTVQLVTCYQGSGYRTAVVVFFAVERKSAFASLCQQTTCKRIYIYI</sequence>
<keyword evidence="3" id="KW-1185">Reference proteome</keyword>
<proteinExistence type="predicted"/>
<evidence type="ECO:0000256" key="1">
    <source>
        <dbReference type="SAM" id="MobiDB-lite"/>
    </source>
</evidence>
<protein>
    <submittedName>
        <fullName evidence="2">Uncharacterized protein</fullName>
    </submittedName>
</protein>
<feature type="region of interest" description="Disordered" evidence="1">
    <location>
        <begin position="1"/>
        <end position="33"/>
    </location>
</feature>
<name>A0A397IEM9_9GLOM</name>
<organism evidence="2 3">
    <name type="scientific">Diversispora epigaea</name>
    <dbReference type="NCBI Taxonomy" id="1348612"/>
    <lineage>
        <taxon>Eukaryota</taxon>
        <taxon>Fungi</taxon>
        <taxon>Fungi incertae sedis</taxon>
        <taxon>Mucoromycota</taxon>
        <taxon>Glomeromycotina</taxon>
        <taxon>Glomeromycetes</taxon>
        <taxon>Diversisporales</taxon>
        <taxon>Diversisporaceae</taxon>
        <taxon>Diversispora</taxon>
    </lineage>
</organism>
<evidence type="ECO:0000313" key="2">
    <source>
        <dbReference type="EMBL" id="RHZ74349.1"/>
    </source>
</evidence>
<comment type="caution">
    <text evidence="2">The sequence shown here is derived from an EMBL/GenBank/DDBJ whole genome shotgun (WGS) entry which is preliminary data.</text>
</comment>
<dbReference type="EMBL" id="PQFF01000209">
    <property type="protein sequence ID" value="RHZ74349.1"/>
    <property type="molecule type" value="Genomic_DNA"/>
</dbReference>
<accession>A0A397IEM9</accession>
<gene>
    <name evidence="2" type="ORF">Glove_226g38</name>
</gene>
<feature type="compositionally biased region" description="Low complexity" evidence="1">
    <location>
        <begin position="1"/>
        <end position="19"/>
    </location>
</feature>
<dbReference type="AlphaFoldDB" id="A0A397IEM9"/>
<dbReference type="Proteomes" id="UP000266861">
    <property type="component" value="Unassembled WGS sequence"/>
</dbReference>